<sequence length="331" mass="33418">MKSPDSAVAGLALCAFLQLAVGVLTTFPGANSGSKTVFPSSSSSGPRRDGVSGATLSRFSEEEDMYGDHEPAPSMSSGSTVNFPDSKASKTGPLSSSGTSSGGSGGSVSFPSGGNNAARGGRSDEPITFVPREGKAITFHSFPGGPGDRAAANLNGLPPMHQATFPGGFSGMPKAASQGLPDARSLLSSLVGLGGANALPMSFGNVNVSDIAAATNRVADELSRSLRMDVRAVSKALAVGGAALGSLVFLGGMAAMMMSGLGFFNYPGIYAAYPYSTTYGAAYPNQYRSAKSLNGGAQGDSKRPVNPNLVPAINDLIGKLAKATQEFGMPK</sequence>
<gene>
    <name evidence="1" type="ORF">HPB50_003677</name>
</gene>
<comment type="caution">
    <text evidence="1">The sequence shown here is derived from an EMBL/GenBank/DDBJ whole genome shotgun (WGS) entry which is preliminary data.</text>
</comment>
<dbReference type="Proteomes" id="UP000821845">
    <property type="component" value="Chromosome 2"/>
</dbReference>
<keyword evidence="2" id="KW-1185">Reference proteome</keyword>
<name>A0ACB7SYJ0_HYAAI</name>
<dbReference type="EMBL" id="CM023482">
    <property type="protein sequence ID" value="KAH6937704.1"/>
    <property type="molecule type" value="Genomic_DNA"/>
</dbReference>
<organism evidence="1 2">
    <name type="scientific">Hyalomma asiaticum</name>
    <name type="common">Tick</name>
    <dbReference type="NCBI Taxonomy" id="266040"/>
    <lineage>
        <taxon>Eukaryota</taxon>
        <taxon>Metazoa</taxon>
        <taxon>Ecdysozoa</taxon>
        <taxon>Arthropoda</taxon>
        <taxon>Chelicerata</taxon>
        <taxon>Arachnida</taxon>
        <taxon>Acari</taxon>
        <taxon>Parasitiformes</taxon>
        <taxon>Ixodida</taxon>
        <taxon>Ixodoidea</taxon>
        <taxon>Ixodidae</taxon>
        <taxon>Hyalomminae</taxon>
        <taxon>Hyalomma</taxon>
    </lineage>
</organism>
<reference evidence="1" key="1">
    <citation type="submission" date="2020-05" db="EMBL/GenBank/DDBJ databases">
        <title>Large-scale comparative analyses of tick genomes elucidate their genetic diversity and vector capacities.</title>
        <authorList>
            <person name="Jia N."/>
            <person name="Wang J."/>
            <person name="Shi W."/>
            <person name="Du L."/>
            <person name="Sun Y."/>
            <person name="Zhan W."/>
            <person name="Jiang J."/>
            <person name="Wang Q."/>
            <person name="Zhang B."/>
            <person name="Ji P."/>
            <person name="Sakyi L.B."/>
            <person name="Cui X."/>
            <person name="Yuan T."/>
            <person name="Jiang B."/>
            <person name="Yang W."/>
            <person name="Lam T.T.-Y."/>
            <person name="Chang Q."/>
            <person name="Ding S."/>
            <person name="Wang X."/>
            <person name="Zhu J."/>
            <person name="Ruan X."/>
            <person name="Zhao L."/>
            <person name="Wei J."/>
            <person name="Que T."/>
            <person name="Du C."/>
            <person name="Cheng J."/>
            <person name="Dai P."/>
            <person name="Han X."/>
            <person name="Huang E."/>
            <person name="Gao Y."/>
            <person name="Liu J."/>
            <person name="Shao H."/>
            <person name="Ye R."/>
            <person name="Li L."/>
            <person name="Wei W."/>
            <person name="Wang X."/>
            <person name="Wang C."/>
            <person name="Yang T."/>
            <person name="Huo Q."/>
            <person name="Li W."/>
            <person name="Guo W."/>
            <person name="Chen H."/>
            <person name="Zhou L."/>
            <person name="Ni X."/>
            <person name="Tian J."/>
            <person name="Zhou Y."/>
            <person name="Sheng Y."/>
            <person name="Liu T."/>
            <person name="Pan Y."/>
            <person name="Xia L."/>
            <person name="Li J."/>
            <person name="Zhao F."/>
            <person name="Cao W."/>
        </authorList>
    </citation>
    <scope>NUCLEOTIDE SEQUENCE</scope>
    <source>
        <strain evidence="1">Hyas-2018</strain>
    </source>
</reference>
<protein>
    <submittedName>
        <fullName evidence="1">Uncharacterized protein</fullName>
    </submittedName>
</protein>
<evidence type="ECO:0000313" key="2">
    <source>
        <dbReference type="Proteomes" id="UP000821845"/>
    </source>
</evidence>
<evidence type="ECO:0000313" key="1">
    <source>
        <dbReference type="EMBL" id="KAH6937704.1"/>
    </source>
</evidence>
<accession>A0ACB7SYJ0</accession>
<proteinExistence type="predicted"/>